<keyword evidence="1" id="KW-0732">Signal</keyword>
<evidence type="ECO:0000313" key="2">
    <source>
        <dbReference type="EMBL" id="KOS16835.1"/>
    </source>
</evidence>
<dbReference type="EMBL" id="LGSR01000029">
    <property type="protein sequence ID" value="KOS16835.1"/>
    <property type="molecule type" value="Genomic_DNA"/>
</dbReference>
<keyword evidence="3" id="KW-1185">Reference proteome</keyword>
<evidence type="ECO:0000256" key="1">
    <source>
        <dbReference type="SAM" id="SignalP"/>
    </source>
</evidence>
<feature type="signal peptide" evidence="1">
    <location>
        <begin position="1"/>
        <end position="21"/>
    </location>
</feature>
<name>A0A0M9VRP3_ESCWE</name>
<dbReference type="Proteomes" id="UP000053831">
    <property type="component" value="Unassembled WGS sequence"/>
</dbReference>
<organism evidence="2 3">
    <name type="scientific">Escovopsis weberi</name>
    <dbReference type="NCBI Taxonomy" id="150374"/>
    <lineage>
        <taxon>Eukaryota</taxon>
        <taxon>Fungi</taxon>
        <taxon>Dikarya</taxon>
        <taxon>Ascomycota</taxon>
        <taxon>Pezizomycotina</taxon>
        <taxon>Sordariomycetes</taxon>
        <taxon>Hypocreomycetidae</taxon>
        <taxon>Hypocreales</taxon>
        <taxon>Hypocreaceae</taxon>
        <taxon>Escovopsis</taxon>
    </lineage>
</organism>
<feature type="chain" id="PRO_5005839456" evidence="1">
    <location>
        <begin position="22"/>
        <end position="204"/>
    </location>
</feature>
<proteinExistence type="predicted"/>
<accession>A0A0M9VRP3</accession>
<gene>
    <name evidence="2" type="ORF">ESCO_004898</name>
</gene>
<dbReference type="AlphaFoldDB" id="A0A0M9VRP3"/>
<reference evidence="2 3" key="1">
    <citation type="submission" date="2015-07" db="EMBL/GenBank/DDBJ databases">
        <title>The genome of the fungus Escovopsis weberi, a specialized disease agent of ant agriculture.</title>
        <authorList>
            <person name="de Man T.J."/>
            <person name="Stajich J.E."/>
            <person name="Kubicek C.P."/>
            <person name="Chenthamara K."/>
            <person name="Atanasova L."/>
            <person name="Druzhinina I.S."/>
            <person name="Birnbaum S."/>
            <person name="Barribeau S.M."/>
            <person name="Teiling C."/>
            <person name="Suen G."/>
            <person name="Currie C."/>
            <person name="Gerardo N.M."/>
        </authorList>
    </citation>
    <scope>NUCLEOTIDE SEQUENCE [LARGE SCALE GENOMIC DNA]</scope>
</reference>
<protein>
    <submittedName>
        <fullName evidence="2">Uncharacterized protein</fullName>
    </submittedName>
</protein>
<sequence>MMASSVLKAALMVAFAALSSAAPAAPASNQTLDARAGIALPGGVYCCTWDGCADCEYGKCILNIDTAQGVCPFKGGTLPSPIPSGAKCCKGDGCQLCGLEECFIPPILGGNGYCPWPADPQGPKVIDPGMTCTGKDKCRFGNCILPPGSEILGICPREGQTKPGLGQGESCCLEANCAPCLAPYFCQILAVPNPLNLPPGTCQF</sequence>
<comment type="caution">
    <text evidence="2">The sequence shown here is derived from an EMBL/GenBank/DDBJ whole genome shotgun (WGS) entry which is preliminary data.</text>
</comment>
<evidence type="ECO:0000313" key="3">
    <source>
        <dbReference type="Proteomes" id="UP000053831"/>
    </source>
</evidence>